<dbReference type="EMBL" id="PYLZ01000009">
    <property type="protein sequence ID" value="PSW23163.1"/>
    <property type="molecule type" value="Genomic_DNA"/>
</dbReference>
<dbReference type="PROSITE" id="PS51257">
    <property type="entry name" value="PROKAR_LIPOPROTEIN"/>
    <property type="match status" value="1"/>
</dbReference>
<name>A0A0J8V9C2_9GAMM</name>
<gene>
    <name evidence="2" type="ORF">C9I94_16175</name>
</gene>
<dbReference type="AlphaFoldDB" id="A0A0J8V9C2"/>
<keyword evidence="3" id="KW-1185">Reference proteome</keyword>
<organism evidence="2 3">
    <name type="scientific">Photobacterium swingsii</name>
    <dbReference type="NCBI Taxonomy" id="680026"/>
    <lineage>
        <taxon>Bacteria</taxon>
        <taxon>Pseudomonadati</taxon>
        <taxon>Pseudomonadota</taxon>
        <taxon>Gammaproteobacteria</taxon>
        <taxon>Vibrionales</taxon>
        <taxon>Vibrionaceae</taxon>
        <taxon>Photobacterium</taxon>
    </lineage>
</organism>
<comment type="caution">
    <text evidence="2">The sequence shown here is derived from an EMBL/GenBank/DDBJ whole genome shotgun (WGS) entry which is preliminary data.</text>
</comment>
<dbReference type="STRING" id="680026.AB733_19125"/>
<dbReference type="SUPFAM" id="SSF48452">
    <property type="entry name" value="TPR-like"/>
    <property type="match status" value="2"/>
</dbReference>
<protein>
    <submittedName>
        <fullName evidence="2">Uncharacterized protein</fullName>
    </submittedName>
</protein>
<evidence type="ECO:0000256" key="1">
    <source>
        <dbReference type="SAM" id="MobiDB-lite"/>
    </source>
</evidence>
<dbReference type="RefSeq" id="WP_048900221.1">
    <property type="nucleotide sequence ID" value="NZ_AP024852.1"/>
</dbReference>
<accession>A0A0J8V9C2</accession>
<dbReference type="InterPro" id="IPR011990">
    <property type="entry name" value="TPR-like_helical_dom_sf"/>
</dbReference>
<proteinExistence type="predicted"/>
<reference evidence="2 3" key="1">
    <citation type="submission" date="2018-01" db="EMBL/GenBank/DDBJ databases">
        <title>Whole genome sequencing of Histamine producing bacteria.</title>
        <authorList>
            <person name="Butler K."/>
        </authorList>
    </citation>
    <scope>NUCLEOTIDE SEQUENCE [LARGE SCALE GENOMIC DNA]</scope>
    <source>
        <strain evidence="2 3">DSM 24669</strain>
    </source>
</reference>
<feature type="compositionally biased region" description="Polar residues" evidence="1">
    <location>
        <begin position="251"/>
        <end position="271"/>
    </location>
</feature>
<evidence type="ECO:0000313" key="2">
    <source>
        <dbReference type="EMBL" id="PSW23163.1"/>
    </source>
</evidence>
<sequence length="277" mass="31605">MKIIISFFVLLLLVGCSGSPKPKVSDEERMEITKNYDGLQDNYRARLKKNPKDYIAAVKLSGAYFKDGDIEAASYYIEQVPDDECSKIDTCWLTRADIAYHNKEYSQAKYYIDYSLAVGKDVFAVKNLYGIMLARQGKFDEARKYFFEARVGFKSEDAIRNNLAMTEMMEGKYDKAAERLTPLYQKNRYDTKIKANLIVSLMLSKQYSAVKNLLLQEMSEEEATEMFMQLREDLAKPTTDTLPTLHVESGKTVTPQVPSLVPTNKTVQQGADHNEDV</sequence>
<evidence type="ECO:0000313" key="3">
    <source>
        <dbReference type="Proteomes" id="UP000240481"/>
    </source>
</evidence>
<feature type="region of interest" description="Disordered" evidence="1">
    <location>
        <begin position="251"/>
        <end position="277"/>
    </location>
</feature>
<dbReference type="Gene3D" id="1.25.40.10">
    <property type="entry name" value="Tetratricopeptide repeat domain"/>
    <property type="match status" value="1"/>
</dbReference>
<dbReference type="Proteomes" id="UP000240481">
    <property type="component" value="Unassembled WGS sequence"/>
</dbReference>
<dbReference type="OrthoDB" id="5830066at2"/>